<evidence type="ECO:0000313" key="12">
    <source>
        <dbReference type="Proteomes" id="UP000041254"/>
    </source>
</evidence>
<evidence type="ECO:0000259" key="10">
    <source>
        <dbReference type="Pfam" id="PF09430"/>
    </source>
</evidence>
<dbReference type="SUPFAM" id="SSF49452">
    <property type="entry name" value="Starch-binding domain-like"/>
    <property type="match status" value="1"/>
</dbReference>
<evidence type="ECO:0000313" key="11">
    <source>
        <dbReference type="EMBL" id="CEM16361.1"/>
    </source>
</evidence>
<comment type="similarity">
    <text evidence="2">Belongs to the EMC7 family.</text>
</comment>
<organism evidence="11 12">
    <name type="scientific">Vitrella brassicaformis (strain CCMP3155)</name>
    <dbReference type="NCBI Taxonomy" id="1169540"/>
    <lineage>
        <taxon>Eukaryota</taxon>
        <taxon>Sar</taxon>
        <taxon>Alveolata</taxon>
        <taxon>Colpodellida</taxon>
        <taxon>Vitrellaceae</taxon>
        <taxon>Vitrella</taxon>
    </lineage>
</organism>
<dbReference type="STRING" id="1169540.A0A0G4FQ17"/>
<keyword evidence="4 9" id="KW-0732">Signal</keyword>
<dbReference type="OrthoDB" id="27095at2759"/>
<name>A0A0G4FQ17_VITBC</name>
<dbReference type="GO" id="GO:0030246">
    <property type="term" value="F:carbohydrate binding"/>
    <property type="evidence" value="ECO:0007669"/>
    <property type="project" value="InterPro"/>
</dbReference>
<feature type="signal peptide" evidence="9">
    <location>
        <begin position="1"/>
        <end position="22"/>
    </location>
</feature>
<accession>A0A0G4FQ17</accession>
<feature type="compositionally biased region" description="Low complexity" evidence="7">
    <location>
        <begin position="216"/>
        <end position="226"/>
    </location>
</feature>
<evidence type="ECO:0000256" key="2">
    <source>
        <dbReference type="ARBA" id="ARBA00008880"/>
    </source>
</evidence>
<evidence type="ECO:0000256" key="7">
    <source>
        <dbReference type="SAM" id="MobiDB-lite"/>
    </source>
</evidence>
<feature type="region of interest" description="Disordered" evidence="7">
    <location>
        <begin position="203"/>
        <end position="254"/>
    </location>
</feature>
<reference evidence="11 12" key="1">
    <citation type="submission" date="2014-11" db="EMBL/GenBank/DDBJ databases">
        <authorList>
            <person name="Zhu J."/>
            <person name="Qi W."/>
            <person name="Song R."/>
        </authorList>
    </citation>
    <scope>NUCLEOTIDE SEQUENCE [LARGE SCALE GENOMIC DNA]</scope>
</reference>
<evidence type="ECO:0000256" key="9">
    <source>
        <dbReference type="SAM" id="SignalP"/>
    </source>
</evidence>
<dbReference type="VEuPathDB" id="CryptoDB:Vbra_699"/>
<dbReference type="EMBL" id="CDMY01000477">
    <property type="protein sequence ID" value="CEM16361.1"/>
    <property type="molecule type" value="Genomic_DNA"/>
</dbReference>
<evidence type="ECO:0000256" key="6">
    <source>
        <dbReference type="ARBA" id="ARBA00023136"/>
    </source>
</evidence>
<gene>
    <name evidence="11" type="ORF">Vbra_699</name>
</gene>
<keyword evidence="12" id="KW-1185">Reference proteome</keyword>
<dbReference type="PANTHER" id="PTHR13605">
    <property type="entry name" value="ER MEMBRANE PROTEIN COMPLEX SUBUNIT 7"/>
    <property type="match status" value="1"/>
</dbReference>
<dbReference type="OMA" id="RGRIEYF"/>
<evidence type="ECO:0000256" key="5">
    <source>
        <dbReference type="ARBA" id="ARBA00022989"/>
    </source>
</evidence>
<dbReference type="AlphaFoldDB" id="A0A0G4FQ17"/>
<dbReference type="InterPro" id="IPR019008">
    <property type="entry name" value="Beta_sandwich_EMC7"/>
</dbReference>
<keyword evidence="3 8" id="KW-0812">Transmembrane</keyword>
<keyword evidence="5 8" id="KW-1133">Transmembrane helix</keyword>
<sequence>MRFFRISVTVVACLSILNLGSADDEVTLTGSVSPQDGLSRVRILLNGGAFSAFPNADGSFEIPSLPIGSYLLEVNHPFLQYDPVLVEVSAGGRQGEATVSAFLLSFEHGKGKKLKYPLGLASHAEVKYFQKREEFNIFVLFKNPMVLMGLVSFGLLFILPKMQQGIDPEALQELQPGSQGANQSGEGGQRGYESRFLSTALEGVREGTTTSRGQPAASASSSRASALEGRDSGVPQQRRGGGAGGGGGAGRTGT</sequence>
<dbReference type="Pfam" id="PF09430">
    <property type="entry name" value="EMC7_beta-sandw"/>
    <property type="match status" value="1"/>
</dbReference>
<dbReference type="InterPro" id="IPR013784">
    <property type="entry name" value="Carb-bd-like_fold"/>
</dbReference>
<feature type="chain" id="PRO_5005188914" description="ER membrane protein complex subunit 7 beta-sandwich domain-containing protein" evidence="9">
    <location>
        <begin position="23"/>
        <end position="254"/>
    </location>
</feature>
<dbReference type="Proteomes" id="UP000041254">
    <property type="component" value="Unassembled WGS sequence"/>
</dbReference>
<proteinExistence type="inferred from homology"/>
<evidence type="ECO:0000256" key="1">
    <source>
        <dbReference type="ARBA" id="ARBA00004167"/>
    </source>
</evidence>
<evidence type="ECO:0000256" key="3">
    <source>
        <dbReference type="ARBA" id="ARBA00022692"/>
    </source>
</evidence>
<feature type="domain" description="ER membrane protein complex subunit 7 beta-sandwich" evidence="10">
    <location>
        <begin position="34"/>
        <end position="148"/>
    </location>
</feature>
<dbReference type="PANTHER" id="PTHR13605:SF4">
    <property type="entry name" value="ER MEMBRANE PROTEIN COMPLEX SUBUNIT 7"/>
    <property type="match status" value="1"/>
</dbReference>
<comment type="subcellular location">
    <subcellularLocation>
        <location evidence="1">Membrane</location>
        <topology evidence="1">Single-pass membrane protein</topology>
    </subcellularLocation>
</comment>
<dbReference type="GO" id="GO:0072546">
    <property type="term" value="C:EMC complex"/>
    <property type="evidence" value="ECO:0007669"/>
    <property type="project" value="TreeGrafter"/>
</dbReference>
<dbReference type="InParanoid" id="A0A0G4FQ17"/>
<evidence type="ECO:0000256" key="4">
    <source>
        <dbReference type="ARBA" id="ARBA00022729"/>
    </source>
</evidence>
<evidence type="ECO:0000256" key="8">
    <source>
        <dbReference type="SAM" id="Phobius"/>
    </source>
</evidence>
<feature type="transmembrane region" description="Helical" evidence="8">
    <location>
        <begin position="137"/>
        <end position="159"/>
    </location>
</feature>
<dbReference type="Gene3D" id="2.60.40.1120">
    <property type="entry name" value="Carboxypeptidase-like, regulatory domain"/>
    <property type="match status" value="1"/>
</dbReference>
<feature type="compositionally biased region" description="Gly residues" evidence="7">
    <location>
        <begin position="239"/>
        <end position="254"/>
    </location>
</feature>
<protein>
    <recommendedName>
        <fullName evidence="10">ER membrane protein complex subunit 7 beta-sandwich domain-containing protein</fullName>
    </recommendedName>
</protein>
<dbReference type="InterPro" id="IPR039163">
    <property type="entry name" value="EMC7"/>
</dbReference>
<keyword evidence="6 8" id="KW-0472">Membrane</keyword>